<dbReference type="Gene3D" id="3.40.50.1000">
    <property type="entry name" value="HAD superfamily/HAD-like"/>
    <property type="match status" value="1"/>
</dbReference>
<dbReference type="SUPFAM" id="SSF56784">
    <property type="entry name" value="HAD-like"/>
    <property type="match status" value="1"/>
</dbReference>
<dbReference type="PANTHER" id="PTHR34295:SF1">
    <property type="entry name" value="BIOTIN TRANSPORTER BIOY"/>
    <property type="match status" value="1"/>
</dbReference>
<dbReference type="AlphaFoldDB" id="A0A918G5S2"/>
<comment type="caution">
    <text evidence="3">The sequence shown here is derived from an EMBL/GenBank/DDBJ whole genome shotgun (WGS) entry which is preliminary data.</text>
</comment>
<protein>
    <recommendedName>
        <fullName evidence="5">HAD hydrolase-like protein</fullName>
    </recommendedName>
</protein>
<feature type="region of interest" description="Disordered" evidence="2">
    <location>
        <begin position="166"/>
        <end position="194"/>
    </location>
</feature>
<name>A0A918G5S2_9ACTN</name>
<dbReference type="Gene3D" id="1.10.1760.20">
    <property type="match status" value="1"/>
</dbReference>
<dbReference type="EMBL" id="BMTL01000038">
    <property type="protein sequence ID" value="GGS20661.1"/>
    <property type="molecule type" value="Genomic_DNA"/>
</dbReference>
<evidence type="ECO:0000256" key="2">
    <source>
        <dbReference type="SAM" id="MobiDB-lite"/>
    </source>
</evidence>
<dbReference type="InterPro" id="IPR003784">
    <property type="entry name" value="BioY"/>
</dbReference>
<dbReference type="GO" id="GO:0015225">
    <property type="term" value="F:biotin transmembrane transporter activity"/>
    <property type="evidence" value="ECO:0007669"/>
    <property type="project" value="InterPro"/>
</dbReference>
<organism evidence="3 4">
    <name type="scientific">Streptomyces humidus</name>
    <dbReference type="NCBI Taxonomy" id="52259"/>
    <lineage>
        <taxon>Bacteria</taxon>
        <taxon>Bacillati</taxon>
        <taxon>Actinomycetota</taxon>
        <taxon>Actinomycetes</taxon>
        <taxon>Kitasatosporales</taxon>
        <taxon>Streptomycetaceae</taxon>
        <taxon>Streptomyces</taxon>
    </lineage>
</organism>
<dbReference type="InterPro" id="IPR036412">
    <property type="entry name" value="HAD-like_sf"/>
</dbReference>
<proteinExistence type="inferred from homology"/>
<evidence type="ECO:0008006" key="5">
    <source>
        <dbReference type="Google" id="ProtNLM"/>
    </source>
</evidence>
<keyword evidence="4" id="KW-1185">Reference proteome</keyword>
<evidence type="ECO:0000313" key="4">
    <source>
        <dbReference type="Proteomes" id="UP000606194"/>
    </source>
</evidence>
<feature type="compositionally biased region" description="Low complexity" evidence="2">
    <location>
        <begin position="166"/>
        <end position="179"/>
    </location>
</feature>
<evidence type="ECO:0000313" key="3">
    <source>
        <dbReference type="EMBL" id="GGS20661.1"/>
    </source>
</evidence>
<dbReference type="GO" id="GO:0005886">
    <property type="term" value="C:plasma membrane"/>
    <property type="evidence" value="ECO:0007669"/>
    <property type="project" value="InterPro"/>
</dbReference>
<dbReference type="Pfam" id="PF02632">
    <property type="entry name" value="BioY"/>
    <property type="match status" value="1"/>
</dbReference>
<dbReference type="Pfam" id="PF13242">
    <property type="entry name" value="Hydrolase_like"/>
    <property type="match status" value="1"/>
</dbReference>
<gene>
    <name evidence="3" type="ORF">GCM10010269_69460</name>
</gene>
<comment type="similarity">
    <text evidence="1">Belongs to the BioY family.</text>
</comment>
<dbReference type="Proteomes" id="UP000606194">
    <property type="component" value="Unassembled WGS sequence"/>
</dbReference>
<dbReference type="InterPro" id="IPR023214">
    <property type="entry name" value="HAD_sf"/>
</dbReference>
<reference evidence="3" key="2">
    <citation type="submission" date="2020-09" db="EMBL/GenBank/DDBJ databases">
        <authorList>
            <person name="Sun Q."/>
            <person name="Ohkuma M."/>
        </authorList>
    </citation>
    <scope>NUCLEOTIDE SEQUENCE</scope>
    <source>
        <strain evidence="3">JCM 4386</strain>
    </source>
</reference>
<sequence length="419" mass="43689">MLTPATSAVDHCPAMGHRSAVVLGGDGLKEPLRQAGIEIVEAKGKPEADAVLVGWYREFTMDDLEAACHAVFGGAILYSSSQSVFFASADGRALGTSRAICAMISSVTGVTEQVVGKPSLTGLRCAARRLGVAPQHLAVVGDDPELEMAMARRAGALGIAVTTASTRRTTSPRCPRSSAASHRRGCGRADHPVARRSLPPHRERIRTGMTTTTASLRPSAHPGVLADLVPGSSLLRDTLLVVGGAGLTGLCAQVSLHTPLSPVPFALQTLAVLLVGTALGTVRGAAAMLLYLAAGAAGVPWFAHHTHGLGGPGFGYVVGFVLAAVLGQTEDVNSRNCPTTGRTYLSTTQGFLRTPMNSSRHRDFQFGLGDSEPAKAALMPTPRNGRSAAHWMLRESRLPREAAGPRLRSLLSAPLLDGL</sequence>
<dbReference type="RefSeq" id="WP_229878530.1">
    <property type="nucleotide sequence ID" value="NZ_BMTL01000038.1"/>
</dbReference>
<evidence type="ECO:0000256" key="1">
    <source>
        <dbReference type="ARBA" id="ARBA00010692"/>
    </source>
</evidence>
<reference evidence="3" key="1">
    <citation type="journal article" date="2014" name="Int. J. Syst. Evol. Microbiol.">
        <title>Complete genome sequence of Corynebacterium casei LMG S-19264T (=DSM 44701T), isolated from a smear-ripened cheese.</title>
        <authorList>
            <consortium name="US DOE Joint Genome Institute (JGI-PGF)"/>
            <person name="Walter F."/>
            <person name="Albersmeier A."/>
            <person name="Kalinowski J."/>
            <person name="Ruckert C."/>
        </authorList>
    </citation>
    <scope>NUCLEOTIDE SEQUENCE</scope>
    <source>
        <strain evidence="3">JCM 4386</strain>
    </source>
</reference>
<accession>A0A918G5S2</accession>
<dbReference type="PANTHER" id="PTHR34295">
    <property type="entry name" value="BIOTIN TRANSPORTER BIOY"/>
    <property type="match status" value="1"/>
</dbReference>